<dbReference type="Proteomes" id="UP000241421">
    <property type="component" value="Unassembled WGS sequence"/>
</dbReference>
<protein>
    <submittedName>
        <fullName evidence="1">Uncharacterized protein</fullName>
    </submittedName>
</protein>
<reference evidence="1 2" key="1">
    <citation type="submission" date="2018-04" db="EMBL/GenBank/DDBJ databases">
        <title>Massilia violaceinigra sp. nov., a novel purple-pigmented bacterium isolated from Tianshan glacier, Xinjiang, China.</title>
        <authorList>
            <person name="Wang H."/>
        </authorList>
    </citation>
    <scope>NUCLEOTIDE SEQUENCE [LARGE SCALE GENOMIC DNA]</scope>
    <source>
        <strain evidence="1 2">B448-2</strain>
    </source>
</reference>
<proteinExistence type="predicted"/>
<accession>A0A2U2HJ64</accession>
<sequence>MTQGRAVPAQIKTLSDPERPYFHETGVCPQFCTAELVAAMRSQYPDAAFVKGLETSAKVMEGEIK</sequence>
<dbReference type="AlphaFoldDB" id="A0A2U2HJ64"/>
<gene>
    <name evidence="1" type="ORF">C7C56_014655</name>
</gene>
<dbReference type="EMBL" id="PXWF02000237">
    <property type="protein sequence ID" value="PWF47587.1"/>
    <property type="molecule type" value="Genomic_DNA"/>
</dbReference>
<keyword evidence="2" id="KW-1185">Reference proteome</keyword>
<comment type="caution">
    <text evidence="1">The sequence shown here is derived from an EMBL/GenBank/DDBJ whole genome shotgun (WGS) entry which is preliminary data.</text>
</comment>
<evidence type="ECO:0000313" key="1">
    <source>
        <dbReference type="EMBL" id="PWF47587.1"/>
    </source>
</evidence>
<organism evidence="1 2">
    <name type="scientific">Massilia glaciei</name>
    <dbReference type="NCBI Taxonomy" id="1524097"/>
    <lineage>
        <taxon>Bacteria</taxon>
        <taxon>Pseudomonadati</taxon>
        <taxon>Pseudomonadota</taxon>
        <taxon>Betaproteobacteria</taxon>
        <taxon>Burkholderiales</taxon>
        <taxon>Oxalobacteraceae</taxon>
        <taxon>Telluria group</taxon>
        <taxon>Massilia</taxon>
    </lineage>
</organism>
<name>A0A2U2HJ64_9BURK</name>
<evidence type="ECO:0000313" key="2">
    <source>
        <dbReference type="Proteomes" id="UP000241421"/>
    </source>
</evidence>